<dbReference type="EMBL" id="CAEMXZ010000043">
    <property type="protein sequence ID" value="CAB4323411.1"/>
    <property type="molecule type" value="Genomic_DNA"/>
</dbReference>
<organism evidence="2">
    <name type="scientific">freshwater metagenome</name>
    <dbReference type="NCBI Taxonomy" id="449393"/>
    <lineage>
        <taxon>unclassified sequences</taxon>
        <taxon>metagenomes</taxon>
        <taxon>ecological metagenomes</taxon>
    </lineage>
</organism>
<accession>A0A6J5YG58</accession>
<feature type="compositionally biased region" description="Polar residues" evidence="1">
    <location>
        <begin position="11"/>
        <end position="30"/>
    </location>
</feature>
<evidence type="ECO:0000256" key="1">
    <source>
        <dbReference type="SAM" id="MobiDB-lite"/>
    </source>
</evidence>
<protein>
    <submittedName>
        <fullName evidence="2">Unannotated protein</fullName>
    </submittedName>
</protein>
<dbReference type="AlphaFoldDB" id="A0A6J5YG58"/>
<evidence type="ECO:0000313" key="2">
    <source>
        <dbReference type="EMBL" id="CAB4323411.1"/>
    </source>
</evidence>
<gene>
    <name evidence="2" type="ORF">UFOPK1392_01166</name>
</gene>
<name>A0A6J5YG58_9ZZZZ</name>
<proteinExistence type="predicted"/>
<sequence>MLQAEKKTTVRSRTQVSDGSSTATTCTSVSGEPLSDGGFQTV</sequence>
<reference evidence="2" key="1">
    <citation type="submission" date="2020-05" db="EMBL/GenBank/DDBJ databases">
        <authorList>
            <person name="Chiriac C."/>
            <person name="Salcher M."/>
            <person name="Ghai R."/>
            <person name="Kavagutti S V."/>
        </authorList>
    </citation>
    <scope>NUCLEOTIDE SEQUENCE</scope>
</reference>
<feature type="region of interest" description="Disordered" evidence="1">
    <location>
        <begin position="1"/>
        <end position="42"/>
    </location>
</feature>